<dbReference type="PIRSF" id="PIRSF006470">
    <property type="entry name" value="DctB"/>
    <property type="match status" value="1"/>
</dbReference>
<gene>
    <name evidence="4" type="ORF">LKD36_15035</name>
</gene>
<dbReference type="PANTHER" id="PTHR33376">
    <property type="match status" value="1"/>
</dbReference>
<dbReference type="Gene3D" id="3.40.190.170">
    <property type="entry name" value="Bacterial extracellular solute-binding protein, family 7"/>
    <property type="match status" value="1"/>
</dbReference>
<comment type="similarity">
    <text evidence="1">Belongs to the bacterial solute-binding protein 7 family.</text>
</comment>
<dbReference type="PROSITE" id="PS51257">
    <property type="entry name" value="PROKAR_LIPOPROTEIN"/>
    <property type="match status" value="1"/>
</dbReference>
<dbReference type="Pfam" id="PF03480">
    <property type="entry name" value="DctP"/>
    <property type="match status" value="1"/>
</dbReference>
<dbReference type="GO" id="GO:0055085">
    <property type="term" value="P:transmembrane transport"/>
    <property type="evidence" value="ECO:0007669"/>
    <property type="project" value="InterPro"/>
</dbReference>
<evidence type="ECO:0000313" key="5">
    <source>
        <dbReference type="Proteomes" id="UP001198220"/>
    </source>
</evidence>
<reference evidence="4 5" key="1">
    <citation type="submission" date="2021-10" db="EMBL/GenBank/DDBJ databases">
        <title>Anaerobic single-cell dispensing facilitates the cultivation of human gut bacteria.</title>
        <authorList>
            <person name="Afrizal A."/>
        </authorList>
    </citation>
    <scope>NUCLEOTIDE SEQUENCE [LARGE SCALE GENOMIC DNA]</scope>
    <source>
        <strain evidence="4 5">CLA-AA-H276</strain>
    </source>
</reference>
<sequence length="337" mass="39046">MGRKRITLIAIVMIGIITMTGCGPKEEEKLKVRIAHDNNVNTPLHKAFLKYEELVEERSDGKIDIILFPGSQMGSVQDTFEQCRRGDIEMSGSTTSNFIQAIPELAVWESFYLFDDSAHAKRVFESEIGKKMLEPLERMDLQGIGYMELGFRNFSNSKHPIIKADDLKGLKIRGYNPIQIEAWEALGVNTTSVSWNELFTSLQQKMIDGQECATNSFYTEKFYEAQKYWSLTKHVFTNYLWYANKDFMESISEEERSILLECAKEAIDYNWQLVDEIEEDTLKKLEQEGVHINEVDIEERRKMGTLMNERTKEDIVSLCGEEIYTTFMKAVEEQRDN</sequence>
<dbReference type="CDD" id="cd13603">
    <property type="entry name" value="PBP2_TRAP_Siap_TeaA_like"/>
    <property type="match status" value="1"/>
</dbReference>
<dbReference type="InterPro" id="IPR004682">
    <property type="entry name" value="TRAP_DctP"/>
</dbReference>
<dbReference type="AlphaFoldDB" id="A0AAE3ACX7"/>
<dbReference type="EMBL" id="JAJEPS010000021">
    <property type="protein sequence ID" value="MCC2127470.1"/>
    <property type="molecule type" value="Genomic_DNA"/>
</dbReference>
<organism evidence="4 5">
    <name type="scientific">Hominiventricola filiformis</name>
    <dbReference type="NCBI Taxonomy" id="2885352"/>
    <lineage>
        <taxon>Bacteria</taxon>
        <taxon>Bacillati</taxon>
        <taxon>Bacillota</taxon>
        <taxon>Clostridia</taxon>
        <taxon>Lachnospirales</taxon>
        <taxon>Lachnospiraceae</taxon>
        <taxon>Hominiventricola</taxon>
    </lineage>
</organism>
<name>A0AAE3ACX7_9FIRM</name>
<proteinExistence type="inferred from homology"/>
<evidence type="ECO:0000256" key="3">
    <source>
        <dbReference type="ARBA" id="ARBA00022729"/>
    </source>
</evidence>
<dbReference type="PANTHER" id="PTHR33376:SF7">
    <property type="entry name" value="C4-DICARBOXYLATE-BINDING PROTEIN DCTB"/>
    <property type="match status" value="1"/>
</dbReference>
<keyword evidence="2" id="KW-0813">Transport</keyword>
<dbReference type="InterPro" id="IPR018389">
    <property type="entry name" value="DctP_fam"/>
</dbReference>
<evidence type="ECO:0000313" key="4">
    <source>
        <dbReference type="EMBL" id="MCC2127470.1"/>
    </source>
</evidence>
<comment type="caution">
    <text evidence="4">The sequence shown here is derived from an EMBL/GenBank/DDBJ whole genome shotgun (WGS) entry which is preliminary data.</text>
</comment>
<dbReference type="Proteomes" id="UP001198220">
    <property type="component" value="Unassembled WGS sequence"/>
</dbReference>
<keyword evidence="5" id="KW-1185">Reference proteome</keyword>
<accession>A0AAE3ACX7</accession>
<evidence type="ECO:0000256" key="2">
    <source>
        <dbReference type="ARBA" id="ARBA00022448"/>
    </source>
</evidence>
<protein>
    <submittedName>
        <fullName evidence="4">TRAP transporter substrate-binding protein</fullName>
    </submittedName>
</protein>
<dbReference type="NCBIfam" id="NF037995">
    <property type="entry name" value="TRAP_S1"/>
    <property type="match status" value="1"/>
</dbReference>
<evidence type="ECO:0000256" key="1">
    <source>
        <dbReference type="ARBA" id="ARBA00009023"/>
    </source>
</evidence>
<dbReference type="InterPro" id="IPR038404">
    <property type="entry name" value="TRAP_DctP_sf"/>
</dbReference>
<dbReference type="NCBIfam" id="TIGR00787">
    <property type="entry name" value="dctP"/>
    <property type="match status" value="1"/>
</dbReference>
<dbReference type="RefSeq" id="WP_308460110.1">
    <property type="nucleotide sequence ID" value="NZ_JAJEPS010000021.1"/>
</dbReference>
<keyword evidence="3" id="KW-0732">Signal</keyword>
<dbReference type="GO" id="GO:0030288">
    <property type="term" value="C:outer membrane-bounded periplasmic space"/>
    <property type="evidence" value="ECO:0007669"/>
    <property type="project" value="InterPro"/>
</dbReference>